<comment type="caution">
    <text evidence="1">The sequence shown here is derived from an EMBL/GenBank/DDBJ whole genome shotgun (WGS) entry which is preliminary data.</text>
</comment>
<reference evidence="1" key="2">
    <citation type="journal article" date="2022" name="New Phytol.">
        <title>Evolutionary transition to the ectomycorrhizal habit in the genomes of a hyperdiverse lineage of mushroom-forming fungi.</title>
        <authorList>
            <person name="Looney B."/>
            <person name="Miyauchi S."/>
            <person name="Morin E."/>
            <person name="Drula E."/>
            <person name="Courty P.E."/>
            <person name="Kohler A."/>
            <person name="Kuo A."/>
            <person name="LaButti K."/>
            <person name="Pangilinan J."/>
            <person name="Lipzen A."/>
            <person name="Riley R."/>
            <person name="Andreopoulos W."/>
            <person name="He G."/>
            <person name="Johnson J."/>
            <person name="Nolan M."/>
            <person name="Tritt A."/>
            <person name="Barry K.W."/>
            <person name="Grigoriev I.V."/>
            <person name="Nagy L.G."/>
            <person name="Hibbett D."/>
            <person name="Henrissat B."/>
            <person name="Matheny P.B."/>
            <person name="Labbe J."/>
            <person name="Martin F.M."/>
        </authorList>
    </citation>
    <scope>NUCLEOTIDE SEQUENCE</scope>
    <source>
        <strain evidence="1">HHB10654</strain>
    </source>
</reference>
<organism evidence="1 2">
    <name type="scientific">Artomyces pyxidatus</name>
    <dbReference type="NCBI Taxonomy" id="48021"/>
    <lineage>
        <taxon>Eukaryota</taxon>
        <taxon>Fungi</taxon>
        <taxon>Dikarya</taxon>
        <taxon>Basidiomycota</taxon>
        <taxon>Agaricomycotina</taxon>
        <taxon>Agaricomycetes</taxon>
        <taxon>Russulales</taxon>
        <taxon>Auriscalpiaceae</taxon>
        <taxon>Artomyces</taxon>
    </lineage>
</organism>
<keyword evidence="2" id="KW-1185">Reference proteome</keyword>
<gene>
    <name evidence="1" type="ORF">BV25DRAFT_1912754</name>
</gene>
<dbReference type="Proteomes" id="UP000814140">
    <property type="component" value="Unassembled WGS sequence"/>
</dbReference>
<accession>A0ACB8TE61</accession>
<sequence length="298" mass="33208">MSDSTQDGNWLGDSMNVLVAEFYPFAIETFLFGLFSGLIILSTSLLFSRSRSRANHVMFSLTILMYITAALHWMPWIQLRHIKCQSASDTAYQIILSDAIVAWRAWVIWGRSRNILFVSTCLILATVVAAIFNAIWGDGLSLPLRYRKLASSVTAVLSIITNLWATTLVAWKTWRHRRRLGTDLCEATRRTTVLLTLTLLVESGALYTLFWIFVVFGTAGLVGPAVTFFAEVIPQVAGIYPTIIIVLVCIRRTNSDIAFFHEEPPSLVQLEFPADMSSSAYSAPPLSEDALPKSMGTM</sequence>
<proteinExistence type="predicted"/>
<name>A0ACB8TE61_9AGAM</name>
<reference evidence="1" key="1">
    <citation type="submission" date="2021-03" db="EMBL/GenBank/DDBJ databases">
        <authorList>
            <consortium name="DOE Joint Genome Institute"/>
            <person name="Ahrendt S."/>
            <person name="Looney B.P."/>
            <person name="Miyauchi S."/>
            <person name="Morin E."/>
            <person name="Drula E."/>
            <person name="Courty P.E."/>
            <person name="Chicoki N."/>
            <person name="Fauchery L."/>
            <person name="Kohler A."/>
            <person name="Kuo A."/>
            <person name="Labutti K."/>
            <person name="Pangilinan J."/>
            <person name="Lipzen A."/>
            <person name="Riley R."/>
            <person name="Andreopoulos W."/>
            <person name="He G."/>
            <person name="Johnson J."/>
            <person name="Barry K.W."/>
            <person name="Grigoriev I.V."/>
            <person name="Nagy L."/>
            <person name="Hibbett D."/>
            <person name="Henrissat B."/>
            <person name="Matheny P.B."/>
            <person name="Labbe J."/>
            <person name="Martin F."/>
        </authorList>
    </citation>
    <scope>NUCLEOTIDE SEQUENCE</scope>
    <source>
        <strain evidence="1">HHB10654</strain>
    </source>
</reference>
<evidence type="ECO:0000313" key="1">
    <source>
        <dbReference type="EMBL" id="KAI0066718.1"/>
    </source>
</evidence>
<protein>
    <submittedName>
        <fullName evidence="1">Uncharacterized protein</fullName>
    </submittedName>
</protein>
<dbReference type="EMBL" id="MU277192">
    <property type="protein sequence ID" value="KAI0066718.1"/>
    <property type="molecule type" value="Genomic_DNA"/>
</dbReference>
<evidence type="ECO:0000313" key="2">
    <source>
        <dbReference type="Proteomes" id="UP000814140"/>
    </source>
</evidence>